<protein>
    <submittedName>
        <fullName evidence="2">Uncharacterized protein</fullName>
    </submittedName>
</protein>
<organism evidence="2 3">
    <name type="scientific">Aureimonas glaciei</name>
    <dbReference type="NCBI Taxonomy" id="1776957"/>
    <lineage>
        <taxon>Bacteria</taxon>
        <taxon>Pseudomonadati</taxon>
        <taxon>Pseudomonadota</taxon>
        <taxon>Alphaproteobacteria</taxon>
        <taxon>Hyphomicrobiales</taxon>
        <taxon>Aurantimonadaceae</taxon>
        <taxon>Aureimonas</taxon>
    </lineage>
</organism>
<evidence type="ECO:0000313" key="2">
    <source>
        <dbReference type="EMBL" id="GGD44203.1"/>
    </source>
</evidence>
<reference evidence="2" key="2">
    <citation type="submission" date="2020-09" db="EMBL/GenBank/DDBJ databases">
        <authorList>
            <person name="Sun Q."/>
            <person name="Zhou Y."/>
        </authorList>
    </citation>
    <scope>NUCLEOTIDE SEQUENCE</scope>
    <source>
        <strain evidence="2">CGMCC 1.15493</strain>
    </source>
</reference>
<comment type="caution">
    <text evidence="2">The sequence shown here is derived from an EMBL/GenBank/DDBJ whole genome shotgun (WGS) entry which is preliminary data.</text>
</comment>
<dbReference type="Proteomes" id="UP000613160">
    <property type="component" value="Unassembled WGS sequence"/>
</dbReference>
<reference evidence="2" key="1">
    <citation type="journal article" date="2014" name="Int. J. Syst. Evol. Microbiol.">
        <title>Complete genome sequence of Corynebacterium casei LMG S-19264T (=DSM 44701T), isolated from a smear-ripened cheese.</title>
        <authorList>
            <consortium name="US DOE Joint Genome Institute (JGI-PGF)"/>
            <person name="Walter F."/>
            <person name="Albersmeier A."/>
            <person name="Kalinowski J."/>
            <person name="Ruckert C."/>
        </authorList>
    </citation>
    <scope>NUCLEOTIDE SEQUENCE</scope>
    <source>
        <strain evidence="2">CGMCC 1.15493</strain>
    </source>
</reference>
<dbReference type="EMBL" id="BMJJ01000027">
    <property type="protein sequence ID" value="GGD44203.1"/>
    <property type="molecule type" value="Genomic_DNA"/>
</dbReference>
<feature type="compositionally biased region" description="Basic and acidic residues" evidence="1">
    <location>
        <begin position="7"/>
        <end position="17"/>
    </location>
</feature>
<proteinExistence type="predicted"/>
<gene>
    <name evidence="2" type="ORF">GCM10011335_53470</name>
</gene>
<evidence type="ECO:0000256" key="1">
    <source>
        <dbReference type="SAM" id="MobiDB-lite"/>
    </source>
</evidence>
<accession>A0A916YGY9</accession>
<dbReference type="AlphaFoldDB" id="A0A916YGY9"/>
<feature type="region of interest" description="Disordered" evidence="1">
    <location>
        <begin position="1"/>
        <end position="20"/>
    </location>
</feature>
<name>A0A916YGY9_9HYPH</name>
<evidence type="ECO:0000313" key="3">
    <source>
        <dbReference type="Proteomes" id="UP000613160"/>
    </source>
</evidence>
<sequence>MASERLSGNEKPKRSDTRGGFIPRRRTIAFHLPLSFRIVAIANSAYYEAIA</sequence>
<keyword evidence="3" id="KW-1185">Reference proteome</keyword>